<dbReference type="EMBL" id="JAKJXP020000034">
    <property type="protein sequence ID" value="KAK7752813.1"/>
    <property type="molecule type" value="Genomic_DNA"/>
</dbReference>
<dbReference type="SUPFAM" id="SSF48403">
    <property type="entry name" value="Ankyrin repeat"/>
    <property type="match status" value="1"/>
</dbReference>
<dbReference type="PROSITE" id="PS50088">
    <property type="entry name" value="ANK_REPEAT"/>
    <property type="match status" value="1"/>
</dbReference>
<feature type="repeat" description="ANK" evidence="1">
    <location>
        <begin position="33"/>
        <end position="66"/>
    </location>
</feature>
<proteinExistence type="predicted"/>
<dbReference type="Gene3D" id="1.25.40.20">
    <property type="entry name" value="Ankyrin repeat-containing domain"/>
    <property type="match status" value="1"/>
</dbReference>
<dbReference type="InterPro" id="IPR002110">
    <property type="entry name" value="Ankyrin_rpt"/>
</dbReference>
<feature type="compositionally biased region" description="Basic and acidic residues" evidence="2">
    <location>
        <begin position="219"/>
        <end position="229"/>
    </location>
</feature>
<sequence length="229" mass="25277">MSANPFLLAADNPSALLSLLHENPSLASGQDEHGYSLIHAAASYNHLDLLRTLVREYHVDVNLRDEDEESALFVVETVDAARVLVQELGADLALKGSDGYTAREKIVEDGDYPEVAEYLRAQEAAQSHASGHTNGTQANGVAAHADESDLPPLPRGMRVPPLVYETTMDQSQANGDDAEVEPEFRRRIEELIAREDFHTEAGQADLRRLVQDAVTDQNLDDRNVRPRQE</sequence>
<evidence type="ECO:0000256" key="2">
    <source>
        <dbReference type="SAM" id="MobiDB-lite"/>
    </source>
</evidence>
<feature type="region of interest" description="Disordered" evidence="2">
    <location>
        <begin position="208"/>
        <end position="229"/>
    </location>
</feature>
<dbReference type="InterPro" id="IPR036770">
    <property type="entry name" value="Ankyrin_rpt-contain_sf"/>
</dbReference>
<gene>
    <name evidence="3" type="ORF">SLS62_005155</name>
</gene>
<keyword evidence="4" id="KW-1185">Reference proteome</keyword>
<feature type="region of interest" description="Disordered" evidence="2">
    <location>
        <begin position="123"/>
        <end position="155"/>
    </location>
</feature>
<accession>A0AAN9V3H2</accession>
<evidence type="ECO:0000313" key="4">
    <source>
        <dbReference type="Proteomes" id="UP001320420"/>
    </source>
</evidence>
<protein>
    <recommendedName>
        <fullName evidence="5">Ankyrin repeat protein</fullName>
    </recommendedName>
</protein>
<organism evidence="3 4">
    <name type="scientific">Diatrype stigma</name>
    <dbReference type="NCBI Taxonomy" id="117547"/>
    <lineage>
        <taxon>Eukaryota</taxon>
        <taxon>Fungi</taxon>
        <taxon>Dikarya</taxon>
        <taxon>Ascomycota</taxon>
        <taxon>Pezizomycotina</taxon>
        <taxon>Sordariomycetes</taxon>
        <taxon>Xylariomycetidae</taxon>
        <taxon>Xylariales</taxon>
        <taxon>Diatrypaceae</taxon>
        <taxon>Diatrype</taxon>
    </lineage>
</organism>
<reference evidence="3 4" key="1">
    <citation type="submission" date="2024-02" db="EMBL/GenBank/DDBJ databases">
        <title>De novo assembly and annotation of 12 fungi associated with fruit tree decline syndrome in Ontario, Canada.</title>
        <authorList>
            <person name="Sulman M."/>
            <person name="Ellouze W."/>
            <person name="Ilyukhin E."/>
        </authorList>
    </citation>
    <scope>NUCLEOTIDE SEQUENCE [LARGE SCALE GENOMIC DNA]</scope>
    <source>
        <strain evidence="3 4">M11/M66-122</strain>
    </source>
</reference>
<dbReference type="AlphaFoldDB" id="A0AAN9V3H2"/>
<name>A0AAN9V3H2_9PEZI</name>
<evidence type="ECO:0008006" key="5">
    <source>
        <dbReference type="Google" id="ProtNLM"/>
    </source>
</evidence>
<dbReference type="Proteomes" id="UP001320420">
    <property type="component" value="Unassembled WGS sequence"/>
</dbReference>
<evidence type="ECO:0000313" key="3">
    <source>
        <dbReference type="EMBL" id="KAK7752813.1"/>
    </source>
</evidence>
<comment type="caution">
    <text evidence="3">The sequence shown here is derived from an EMBL/GenBank/DDBJ whole genome shotgun (WGS) entry which is preliminary data.</text>
</comment>
<evidence type="ECO:0000256" key="1">
    <source>
        <dbReference type="PROSITE-ProRule" id="PRU00023"/>
    </source>
</evidence>
<feature type="compositionally biased region" description="Polar residues" evidence="2">
    <location>
        <begin position="124"/>
        <end position="139"/>
    </location>
</feature>
<dbReference type="Pfam" id="PF13857">
    <property type="entry name" value="Ank_5"/>
    <property type="match status" value="1"/>
</dbReference>
<keyword evidence="1" id="KW-0040">ANK repeat</keyword>